<dbReference type="PANTHER" id="PTHR32308">
    <property type="entry name" value="LYASE BETA SUBUNIT, PUTATIVE (AFU_ORTHOLOGUE AFUA_4G13030)-RELATED"/>
    <property type="match status" value="1"/>
</dbReference>
<evidence type="ECO:0000313" key="7">
    <source>
        <dbReference type="Proteomes" id="UP001500443"/>
    </source>
</evidence>
<proteinExistence type="predicted"/>
<evidence type="ECO:0000256" key="3">
    <source>
        <dbReference type="ARBA" id="ARBA00022842"/>
    </source>
</evidence>
<dbReference type="InterPro" id="IPR015813">
    <property type="entry name" value="Pyrv/PenolPyrv_kinase-like_dom"/>
</dbReference>
<dbReference type="InterPro" id="IPR011206">
    <property type="entry name" value="Citrate_lyase_beta/mcl1/mcl2"/>
</dbReference>
<dbReference type="Pfam" id="PF03328">
    <property type="entry name" value="HpcH_HpaI"/>
    <property type="match status" value="1"/>
</dbReference>
<comment type="cofactor">
    <cofactor evidence="1">
        <name>Mg(2+)</name>
        <dbReference type="ChEBI" id="CHEBI:18420"/>
    </cofactor>
</comment>
<dbReference type="PANTHER" id="PTHR32308:SF10">
    <property type="entry name" value="CITRATE LYASE SUBUNIT BETA"/>
    <property type="match status" value="1"/>
</dbReference>
<evidence type="ECO:0000256" key="1">
    <source>
        <dbReference type="ARBA" id="ARBA00001946"/>
    </source>
</evidence>
<keyword evidence="6" id="KW-0456">Lyase</keyword>
<sequence length="303" mass="30828">MSAPRASAVAPDPAAGAGAAADPAGQDTYLTWLYVPGDRPAVVAKALHSGADVVLVDLEDAVAPERKPYALAATAELLSEPRPGPVPVHVRVNALAGPLADGELRTLAPLPGLAGLRLPKTGGREEVLRVAAAARAAGGVPPLYPLLESALGVERAYEIAAAHPAVRGIALGEADLRAELGVADDAGLVWPRGEAVAAAGAAGLPPPAQSVYPDVADLDGLARSCAAGRALGFLGRTAIHPRQLPVIERAFLPTRQEAERAEEIAAAAATDAGALALPDGRFVDAAVVAEARRTLRLARRRTA</sequence>
<evidence type="ECO:0000313" key="6">
    <source>
        <dbReference type="EMBL" id="GAA2133364.1"/>
    </source>
</evidence>
<gene>
    <name evidence="6" type="ORF">GCM10009802_41830</name>
</gene>
<dbReference type="InterPro" id="IPR005000">
    <property type="entry name" value="Aldolase/citrate-lyase_domain"/>
</dbReference>
<name>A0ABP5KME3_9ACTN</name>
<keyword evidence="2" id="KW-0479">Metal-binding</keyword>
<organism evidence="6 7">
    <name type="scientific">Streptomyces synnematoformans</name>
    <dbReference type="NCBI Taxonomy" id="415721"/>
    <lineage>
        <taxon>Bacteria</taxon>
        <taxon>Bacillati</taxon>
        <taxon>Actinomycetota</taxon>
        <taxon>Actinomycetes</taxon>
        <taxon>Kitasatosporales</taxon>
        <taxon>Streptomycetaceae</taxon>
        <taxon>Streptomyces</taxon>
    </lineage>
</organism>
<evidence type="ECO:0000259" key="5">
    <source>
        <dbReference type="Pfam" id="PF03328"/>
    </source>
</evidence>
<accession>A0ABP5KME3</accession>
<keyword evidence="3" id="KW-0460">Magnesium</keyword>
<comment type="caution">
    <text evidence="6">The sequence shown here is derived from an EMBL/GenBank/DDBJ whole genome shotgun (WGS) entry which is preliminary data.</text>
</comment>
<dbReference type="Gene3D" id="3.20.20.60">
    <property type="entry name" value="Phosphoenolpyruvate-binding domains"/>
    <property type="match status" value="1"/>
</dbReference>
<feature type="domain" description="HpcH/HpaI aldolase/citrate lyase" evidence="5">
    <location>
        <begin position="32"/>
        <end position="241"/>
    </location>
</feature>
<evidence type="ECO:0000256" key="4">
    <source>
        <dbReference type="SAM" id="MobiDB-lite"/>
    </source>
</evidence>
<dbReference type="GO" id="GO:0016829">
    <property type="term" value="F:lyase activity"/>
    <property type="evidence" value="ECO:0007669"/>
    <property type="project" value="UniProtKB-KW"/>
</dbReference>
<reference evidence="7" key="1">
    <citation type="journal article" date="2019" name="Int. J. Syst. Evol. Microbiol.">
        <title>The Global Catalogue of Microorganisms (GCM) 10K type strain sequencing project: providing services to taxonomists for standard genome sequencing and annotation.</title>
        <authorList>
            <consortium name="The Broad Institute Genomics Platform"/>
            <consortium name="The Broad Institute Genome Sequencing Center for Infectious Disease"/>
            <person name="Wu L."/>
            <person name="Ma J."/>
        </authorList>
    </citation>
    <scope>NUCLEOTIDE SEQUENCE [LARGE SCALE GENOMIC DNA]</scope>
    <source>
        <strain evidence="7">JCM 15481</strain>
    </source>
</reference>
<dbReference type="Proteomes" id="UP001500443">
    <property type="component" value="Unassembled WGS sequence"/>
</dbReference>
<dbReference type="EMBL" id="BAAAPF010000151">
    <property type="protein sequence ID" value="GAA2133364.1"/>
    <property type="molecule type" value="Genomic_DNA"/>
</dbReference>
<protein>
    <submittedName>
        <fullName evidence="6">CoA ester lyase</fullName>
    </submittedName>
</protein>
<dbReference type="PIRSF" id="PIRSF015582">
    <property type="entry name" value="Cit_lyase_B"/>
    <property type="match status" value="1"/>
</dbReference>
<evidence type="ECO:0000256" key="2">
    <source>
        <dbReference type="ARBA" id="ARBA00022723"/>
    </source>
</evidence>
<dbReference type="SUPFAM" id="SSF51621">
    <property type="entry name" value="Phosphoenolpyruvate/pyruvate domain"/>
    <property type="match status" value="1"/>
</dbReference>
<keyword evidence="7" id="KW-1185">Reference proteome</keyword>
<dbReference type="InterPro" id="IPR040442">
    <property type="entry name" value="Pyrv_kinase-like_dom_sf"/>
</dbReference>
<feature type="region of interest" description="Disordered" evidence="4">
    <location>
        <begin position="1"/>
        <end position="23"/>
    </location>
</feature>
<dbReference type="RefSeq" id="WP_344291535.1">
    <property type="nucleotide sequence ID" value="NZ_BAAAPF010000151.1"/>
</dbReference>